<evidence type="ECO:0000256" key="6">
    <source>
        <dbReference type="SAM" id="Coils"/>
    </source>
</evidence>
<dbReference type="Gene3D" id="2.20.25.80">
    <property type="entry name" value="WRKY domain"/>
    <property type="match status" value="1"/>
</dbReference>
<feature type="domain" description="WRKY" evidence="8">
    <location>
        <begin position="220"/>
        <end position="286"/>
    </location>
</feature>
<dbReference type="PROSITE" id="PS50811">
    <property type="entry name" value="WRKY"/>
    <property type="match status" value="1"/>
</dbReference>
<feature type="coiled-coil region" evidence="6">
    <location>
        <begin position="68"/>
        <end position="95"/>
    </location>
</feature>
<evidence type="ECO:0000259" key="8">
    <source>
        <dbReference type="PROSITE" id="PS50811"/>
    </source>
</evidence>
<dbReference type="RefSeq" id="XP_004488182.1">
    <property type="nucleotide sequence ID" value="XM_004488125.3"/>
</dbReference>
<keyword evidence="4" id="KW-0804">Transcription</keyword>
<protein>
    <submittedName>
        <fullName evidence="10">WRKY transcription factor 42-like isoform X1</fullName>
    </submittedName>
</protein>
<keyword evidence="2" id="KW-0805">Transcription regulation</keyword>
<comment type="subcellular location">
    <subcellularLocation>
        <location evidence="1">Nucleus</location>
    </subcellularLocation>
</comment>
<evidence type="ECO:0000313" key="9">
    <source>
        <dbReference type="Proteomes" id="UP000087171"/>
    </source>
</evidence>
<evidence type="ECO:0000256" key="7">
    <source>
        <dbReference type="SAM" id="MobiDB-lite"/>
    </source>
</evidence>
<evidence type="ECO:0000256" key="4">
    <source>
        <dbReference type="ARBA" id="ARBA00023163"/>
    </source>
</evidence>
<reference evidence="9" key="1">
    <citation type="journal article" date="2013" name="Nat. Biotechnol.">
        <title>Draft genome sequence of chickpea (Cicer arietinum) provides a resource for trait improvement.</title>
        <authorList>
            <person name="Varshney R.K."/>
            <person name="Song C."/>
            <person name="Saxena R.K."/>
            <person name="Azam S."/>
            <person name="Yu S."/>
            <person name="Sharpe A.G."/>
            <person name="Cannon S."/>
            <person name="Baek J."/>
            <person name="Rosen B.D."/>
            <person name="Tar'an B."/>
            <person name="Millan T."/>
            <person name="Zhang X."/>
            <person name="Ramsay L.D."/>
            <person name="Iwata A."/>
            <person name="Wang Y."/>
            <person name="Nelson W."/>
            <person name="Farmer A.D."/>
            <person name="Gaur P.M."/>
            <person name="Soderlund C."/>
            <person name="Penmetsa R.V."/>
            <person name="Xu C."/>
            <person name="Bharti A.K."/>
            <person name="He W."/>
            <person name="Winter P."/>
            <person name="Zhao S."/>
            <person name="Hane J.K."/>
            <person name="Carrasquilla-Garcia N."/>
            <person name="Condie J.A."/>
            <person name="Upadhyaya H.D."/>
            <person name="Luo M.C."/>
            <person name="Thudi M."/>
            <person name="Gowda C.L."/>
            <person name="Singh N.P."/>
            <person name="Lichtenzveig J."/>
            <person name="Gali K.K."/>
            <person name="Rubio J."/>
            <person name="Nadarajan N."/>
            <person name="Dolezel J."/>
            <person name="Bansal K.C."/>
            <person name="Xu X."/>
            <person name="Edwards D."/>
            <person name="Zhang G."/>
            <person name="Kahl G."/>
            <person name="Gil J."/>
            <person name="Singh K.B."/>
            <person name="Datta S.K."/>
            <person name="Jackson S.A."/>
            <person name="Wang J."/>
            <person name="Cook D.R."/>
        </authorList>
    </citation>
    <scope>NUCLEOTIDE SEQUENCE [LARGE SCALE GENOMIC DNA]</scope>
    <source>
        <strain evidence="9">cv. CDC Frontier</strain>
    </source>
</reference>
<proteinExistence type="predicted"/>
<dbReference type="SMART" id="SM00774">
    <property type="entry name" value="WRKY"/>
    <property type="match status" value="1"/>
</dbReference>
<organism evidence="9 10">
    <name type="scientific">Cicer arietinum</name>
    <name type="common">Chickpea</name>
    <name type="synonym">Garbanzo</name>
    <dbReference type="NCBI Taxonomy" id="3827"/>
    <lineage>
        <taxon>Eukaryota</taxon>
        <taxon>Viridiplantae</taxon>
        <taxon>Streptophyta</taxon>
        <taxon>Embryophyta</taxon>
        <taxon>Tracheophyta</taxon>
        <taxon>Spermatophyta</taxon>
        <taxon>Magnoliopsida</taxon>
        <taxon>eudicotyledons</taxon>
        <taxon>Gunneridae</taxon>
        <taxon>Pentapetalae</taxon>
        <taxon>rosids</taxon>
        <taxon>fabids</taxon>
        <taxon>Fabales</taxon>
        <taxon>Fabaceae</taxon>
        <taxon>Papilionoideae</taxon>
        <taxon>50 kb inversion clade</taxon>
        <taxon>NPAAA clade</taxon>
        <taxon>Hologalegina</taxon>
        <taxon>IRL clade</taxon>
        <taxon>Cicereae</taxon>
        <taxon>Cicer</taxon>
    </lineage>
</organism>
<dbReference type="PANTHER" id="PTHR31429">
    <property type="entry name" value="WRKY TRANSCRIPTION FACTOR 36-RELATED"/>
    <property type="match status" value="1"/>
</dbReference>
<dbReference type="OrthoDB" id="2020995at2759"/>
<keyword evidence="9" id="KW-1185">Reference proteome</keyword>
<keyword evidence="5" id="KW-0539">Nucleus</keyword>
<dbReference type="GO" id="GO:0005634">
    <property type="term" value="C:nucleus"/>
    <property type="evidence" value="ECO:0007669"/>
    <property type="project" value="UniProtKB-SubCell"/>
</dbReference>
<sequence>MEENIEIKKLLEVDEKQTYDHNNIDLQNTKETSSFHNNTLGSTLVLSLSLNNTTQPPHQIQGNPQIQIGNIRVKLDEAKKENENLRSMLNLVNERCNVLQNHLLLAMHMHQLSSSPQNNHNMPKGSRQDEEEPILPTRQFLNIDEPSPSYSSKKEGFSLVESNENNKGRKFACEDININNEDSINHEGEINSKIKSQEQMEDQTSKVTCTRARVSIRARSHFSLMVDGCQWRKYGQKTAKGNPCPRAYYRCSMGNSCPVRKQVQRCFKDETIFITTYEGNHNHQLPPTARPMASLTSSALNTLLSTSTTNLQYGNTFIFSSPFSPPNSTAIATFSPSPTCPTITLDFTIPYSNNFQFKKNTSTPLFPFPLQSFEGFPSMINKERKLALVDVVSEAIEKNPSLKASLFEAMSSFTNVNPLNINNHIQIK</sequence>
<evidence type="ECO:0000256" key="1">
    <source>
        <dbReference type="ARBA" id="ARBA00004123"/>
    </source>
</evidence>
<keyword evidence="3" id="KW-0238">DNA-binding</keyword>
<dbReference type="KEGG" id="cam:101498660"/>
<evidence type="ECO:0000256" key="2">
    <source>
        <dbReference type="ARBA" id="ARBA00023015"/>
    </source>
</evidence>
<dbReference type="InterPro" id="IPR044810">
    <property type="entry name" value="WRKY_plant"/>
</dbReference>
<evidence type="ECO:0000256" key="5">
    <source>
        <dbReference type="ARBA" id="ARBA00023242"/>
    </source>
</evidence>
<keyword evidence="6" id="KW-0175">Coiled coil</keyword>
<dbReference type="eggNOG" id="ENOG502QSY8">
    <property type="taxonomic scope" value="Eukaryota"/>
</dbReference>
<gene>
    <name evidence="10" type="primary">LOC101498660</name>
</gene>
<dbReference type="InterPro" id="IPR036576">
    <property type="entry name" value="WRKY_dom_sf"/>
</dbReference>
<dbReference type="GO" id="GO:0043565">
    <property type="term" value="F:sequence-specific DNA binding"/>
    <property type="evidence" value="ECO:0007669"/>
    <property type="project" value="InterPro"/>
</dbReference>
<dbReference type="Proteomes" id="UP000087171">
    <property type="component" value="Chromosome Ca1"/>
</dbReference>
<name>A0A1S2XEM6_CICAR</name>
<dbReference type="Pfam" id="PF03106">
    <property type="entry name" value="WRKY"/>
    <property type="match status" value="1"/>
</dbReference>
<dbReference type="GeneID" id="101498660"/>
<dbReference type="PaxDb" id="3827-XP_004488182.1"/>
<accession>A0A1S2XEM6</accession>
<dbReference type="PANTHER" id="PTHR31429:SF64">
    <property type="entry name" value="TRANSCRIPTION FACTOR WRKY FAMILY-RELATED"/>
    <property type="match status" value="1"/>
</dbReference>
<feature type="region of interest" description="Disordered" evidence="7">
    <location>
        <begin position="113"/>
        <end position="132"/>
    </location>
</feature>
<dbReference type="SUPFAM" id="SSF118290">
    <property type="entry name" value="WRKY DNA-binding domain"/>
    <property type="match status" value="1"/>
</dbReference>
<dbReference type="AlphaFoldDB" id="A0A1S2XEM6"/>
<dbReference type="GO" id="GO:0003700">
    <property type="term" value="F:DNA-binding transcription factor activity"/>
    <property type="evidence" value="ECO:0007669"/>
    <property type="project" value="InterPro"/>
</dbReference>
<evidence type="ECO:0000256" key="3">
    <source>
        <dbReference type="ARBA" id="ARBA00023125"/>
    </source>
</evidence>
<reference evidence="10" key="2">
    <citation type="submission" date="2025-08" db="UniProtKB">
        <authorList>
            <consortium name="RefSeq"/>
        </authorList>
    </citation>
    <scope>IDENTIFICATION</scope>
    <source>
        <tissue evidence="10">Etiolated seedlings</tissue>
    </source>
</reference>
<evidence type="ECO:0000313" key="10">
    <source>
        <dbReference type="RefSeq" id="XP_004488182.1"/>
    </source>
</evidence>
<dbReference type="InterPro" id="IPR003657">
    <property type="entry name" value="WRKY_dom"/>
</dbReference>